<dbReference type="InterPro" id="IPR019734">
    <property type="entry name" value="TPR_rpt"/>
</dbReference>
<evidence type="ECO:0000256" key="1">
    <source>
        <dbReference type="PROSITE-ProRule" id="PRU00339"/>
    </source>
</evidence>
<accession>A0A1B6H0D2</accession>
<proteinExistence type="predicted"/>
<sequence>MSQSITSGSGAQGEGGGIGEEGEDQEDPSSSSTLEQSKDEELANFRAEWRKELKSSPVSQNPVSSLSPSISTTEESETDEEKARQLFLKGVENEQLGKLYEAIQFYRRAVQLVPDIEFRLYESTNQRPAVETPERAEDETEEDNLELEEEEEVEEFDPSQSDLTSHLQRVMSKSYCICQPKVPQKGLGCELWRSVRVQDLEGDVHLATTAPL</sequence>
<feature type="repeat" description="TPR" evidence="1">
    <location>
        <begin position="83"/>
        <end position="116"/>
    </location>
</feature>
<feature type="compositionally biased region" description="Basic and acidic residues" evidence="2">
    <location>
        <begin position="36"/>
        <end position="54"/>
    </location>
</feature>
<reference evidence="3" key="1">
    <citation type="submission" date="2015-11" db="EMBL/GenBank/DDBJ databases">
        <title>De novo transcriptome assembly of four potential Pierce s Disease insect vectors from Arizona vineyards.</title>
        <authorList>
            <person name="Tassone E.E."/>
        </authorList>
    </citation>
    <scope>NUCLEOTIDE SEQUENCE</scope>
</reference>
<gene>
    <name evidence="3" type="ORF">g.16764</name>
</gene>
<dbReference type="EMBL" id="GECZ01001658">
    <property type="protein sequence ID" value="JAS68111.1"/>
    <property type="molecule type" value="Transcribed_RNA"/>
</dbReference>
<evidence type="ECO:0000256" key="2">
    <source>
        <dbReference type="SAM" id="MobiDB-lite"/>
    </source>
</evidence>
<feature type="compositionally biased region" description="Gly residues" evidence="2">
    <location>
        <begin position="10"/>
        <end position="19"/>
    </location>
</feature>
<keyword evidence="1" id="KW-0802">TPR repeat</keyword>
<organism evidence="3">
    <name type="scientific">Cuerna arida</name>
    <dbReference type="NCBI Taxonomy" id="1464854"/>
    <lineage>
        <taxon>Eukaryota</taxon>
        <taxon>Metazoa</taxon>
        <taxon>Ecdysozoa</taxon>
        <taxon>Arthropoda</taxon>
        <taxon>Hexapoda</taxon>
        <taxon>Insecta</taxon>
        <taxon>Pterygota</taxon>
        <taxon>Neoptera</taxon>
        <taxon>Paraneoptera</taxon>
        <taxon>Hemiptera</taxon>
        <taxon>Auchenorrhyncha</taxon>
        <taxon>Membracoidea</taxon>
        <taxon>Cicadellidae</taxon>
        <taxon>Cicadellinae</taxon>
        <taxon>Proconiini</taxon>
        <taxon>Cuerna</taxon>
    </lineage>
</organism>
<feature type="compositionally biased region" description="Low complexity" evidence="2">
    <location>
        <begin position="55"/>
        <end position="73"/>
    </location>
</feature>
<feature type="compositionally biased region" description="Acidic residues" evidence="2">
    <location>
        <begin position="136"/>
        <end position="157"/>
    </location>
</feature>
<protein>
    <submittedName>
        <fullName evidence="3">Uncharacterized protein</fullName>
    </submittedName>
</protein>
<feature type="region of interest" description="Disordered" evidence="2">
    <location>
        <begin position="124"/>
        <end position="163"/>
    </location>
</feature>
<evidence type="ECO:0000313" key="3">
    <source>
        <dbReference type="EMBL" id="JAS68111.1"/>
    </source>
</evidence>
<feature type="region of interest" description="Disordered" evidence="2">
    <location>
        <begin position="1"/>
        <end position="85"/>
    </location>
</feature>
<dbReference type="AlphaFoldDB" id="A0A1B6H0D2"/>
<dbReference type="SMART" id="SM00028">
    <property type="entry name" value="TPR"/>
    <property type="match status" value="1"/>
</dbReference>
<name>A0A1B6H0D2_9HEMI</name>
<dbReference type="PROSITE" id="PS50005">
    <property type="entry name" value="TPR"/>
    <property type="match status" value="1"/>
</dbReference>